<dbReference type="GO" id="GO:0000156">
    <property type="term" value="F:phosphorelay response regulator activity"/>
    <property type="evidence" value="ECO:0007669"/>
    <property type="project" value="InterPro"/>
</dbReference>
<dbReference type="FunFam" id="3.40.50.2300:FF:000361">
    <property type="entry name" value="Two-component system response regulator"/>
    <property type="match status" value="1"/>
</dbReference>
<dbReference type="SMART" id="SM00850">
    <property type="entry name" value="LytTR"/>
    <property type="match status" value="1"/>
</dbReference>
<organism evidence="4 5">
    <name type="scientific">Alistipes finegoldii</name>
    <dbReference type="NCBI Taxonomy" id="214856"/>
    <lineage>
        <taxon>Bacteria</taxon>
        <taxon>Pseudomonadati</taxon>
        <taxon>Bacteroidota</taxon>
        <taxon>Bacteroidia</taxon>
        <taxon>Bacteroidales</taxon>
        <taxon>Rikenellaceae</taxon>
        <taxon>Alistipes</taxon>
    </lineage>
</organism>
<accession>A0AA37KSF1</accession>
<evidence type="ECO:0000313" key="4">
    <source>
        <dbReference type="EMBL" id="GKI19398.1"/>
    </source>
</evidence>
<dbReference type="InterPro" id="IPR011006">
    <property type="entry name" value="CheY-like_superfamily"/>
</dbReference>
<evidence type="ECO:0000259" key="2">
    <source>
        <dbReference type="PROSITE" id="PS50110"/>
    </source>
</evidence>
<proteinExistence type="predicted"/>
<dbReference type="Gene3D" id="2.40.50.1020">
    <property type="entry name" value="LytTr DNA-binding domain"/>
    <property type="match status" value="1"/>
</dbReference>
<gene>
    <name evidence="4" type="ORF">CE91St16_23060</name>
</gene>
<dbReference type="AlphaFoldDB" id="A0AA37KSF1"/>
<dbReference type="InterPro" id="IPR046947">
    <property type="entry name" value="LytR-like"/>
</dbReference>
<dbReference type="SMART" id="SM00448">
    <property type="entry name" value="REC"/>
    <property type="match status" value="1"/>
</dbReference>
<feature type="modified residue" description="4-aspartylphosphate" evidence="1">
    <location>
        <position position="55"/>
    </location>
</feature>
<dbReference type="RefSeq" id="WP_244076684.1">
    <property type="nucleotide sequence ID" value="NZ_AP025581.1"/>
</dbReference>
<feature type="domain" description="Response regulatory" evidence="2">
    <location>
        <begin position="2"/>
        <end position="115"/>
    </location>
</feature>
<dbReference type="PANTHER" id="PTHR37299:SF1">
    <property type="entry name" value="STAGE 0 SPORULATION PROTEIN A HOMOLOG"/>
    <property type="match status" value="1"/>
</dbReference>
<keyword evidence="1" id="KW-0597">Phosphoprotein</keyword>
<reference evidence="4" key="1">
    <citation type="submission" date="2022-01" db="EMBL/GenBank/DDBJ databases">
        <title>Novel bile acid biosynthetic pathways are enriched in the microbiome of centenarians.</title>
        <authorList>
            <person name="Sato Y."/>
            <person name="Atarashi K."/>
            <person name="Plichta R.D."/>
            <person name="Arai Y."/>
            <person name="Sasajima S."/>
            <person name="Kearney M.S."/>
            <person name="Suda W."/>
            <person name="Takeshita K."/>
            <person name="Sasaki T."/>
            <person name="Okamoto S."/>
            <person name="Skelly N.A."/>
            <person name="Okamura Y."/>
            <person name="Vlamakis H."/>
            <person name="Li Y."/>
            <person name="Tanoue T."/>
            <person name="Takei H."/>
            <person name="Nittono H."/>
            <person name="Narushima S."/>
            <person name="Irie J."/>
            <person name="Itoh H."/>
            <person name="Moriya K."/>
            <person name="Sugiura Y."/>
            <person name="Suematsu M."/>
            <person name="Moritoki N."/>
            <person name="Shibata S."/>
            <person name="Littman R.D."/>
            <person name="Fischbach A.M."/>
            <person name="Uwamino Y."/>
            <person name="Inoue T."/>
            <person name="Honda A."/>
            <person name="Hattori M."/>
            <person name="Murai T."/>
            <person name="Xavier J.R."/>
            <person name="Hirose N."/>
            <person name="Honda K."/>
        </authorList>
    </citation>
    <scope>NUCLEOTIDE SEQUENCE</scope>
    <source>
        <strain evidence="4">CE91-St16</strain>
    </source>
</reference>
<dbReference type="EMBL" id="BQOL01000001">
    <property type="protein sequence ID" value="GKI19398.1"/>
    <property type="molecule type" value="Genomic_DNA"/>
</dbReference>
<name>A0AA37KSF1_9BACT</name>
<dbReference type="GO" id="GO:0003677">
    <property type="term" value="F:DNA binding"/>
    <property type="evidence" value="ECO:0007669"/>
    <property type="project" value="UniProtKB-KW"/>
</dbReference>
<protein>
    <submittedName>
        <fullName evidence="4">DNA-binding response regulator</fullName>
    </submittedName>
</protein>
<evidence type="ECO:0000313" key="5">
    <source>
        <dbReference type="Proteomes" id="UP001055105"/>
    </source>
</evidence>
<dbReference type="Gene3D" id="3.40.50.2300">
    <property type="match status" value="1"/>
</dbReference>
<dbReference type="PROSITE" id="PS50930">
    <property type="entry name" value="HTH_LYTTR"/>
    <property type="match status" value="1"/>
</dbReference>
<dbReference type="PANTHER" id="PTHR37299">
    <property type="entry name" value="TRANSCRIPTIONAL REGULATOR-RELATED"/>
    <property type="match status" value="1"/>
</dbReference>
<dbReference type="PROSITE" id="PS50110">
    <property type="entry name" value="RESPONSE_REGULATORY"/>
    <property type="match status" value="1"/>
</dbReference>
<feature type="domain" description="HTH LytTR-type" evidence="3">
    <location>
        <begin position="141"/>
        <end position="248"/>
    </location>
</feature>
<dbReference type="Pfam" id="PF00072">
    <property type="entry name" value="Response_reg"/>
    <property type="match status" value="1"/>
</dbReference>
<dbReference type="Pfam" id="PF04397">
    <property type="entry name" value="LytTR"/>
    <property type="match status" value="1"/>
</dbReference>
<sequence length="253" mass="28536">MKALIIEDETAAALNLKAILKQAAPDIRVVDTLESVEESVDWLRANPQPDLLFMDIHLADGDSFRIFDAVEVTAPVIFTTAYDRYALEAFKVNSIDYLLKPLNAADVQRALGKLMRLSKGERSDYGSRVRTLAAARREQTFLVHVRDKIIPLKREDIVFCYTCNEKVTAYTFAGASYPLDKTLEALQAVLPEADFFRANRQFIVARRAVKEIAVWFGSRLSLSLVLETPERIVISKARVPEFKAWLTSVQPAE</sequence>
<dbReference type="InterPro" id="IPR001789">
    <property type="entry name" value="Sig_transdc_resp-reg_receiver"/>
</dbReference>
<comment type="caution">
    <text evidence="4">The sequence shown here is derived from an EMBL/GenBank/DDBJ whole genome shotgun (WGS) entry which is preliminary data.</text>
</comment>
<evidence type="ECO:0000259" key="3">
    <source>
        <dbReference type="PROSITE" id="PS50930"/>
    </source>
</evidence>
<dbReference type="SUPFAM" id="SSF52172">
    <property type="entry name" value="CheY-like"/>
    <property type="match status" value="1"/>
</dbReference>
<dbReference type="InterPro" id="IPR007492">
    <property type="entry name" value="LytTR_DNA-bd_dom"/>
</dbReference>
<keyword evidence="4" id="KW-0238">DNA-binding</keyword>
<evidence type="ECO:0000256" key="1">
    <source>
        <dbReference type="PROSITE-ProRule" id="PRU00169"/>
    </source>
</evidence>
<dbReference type="Proteomes" id="UP001055105">
    <property type="component" value="Unassembled WGS sequence"/>
</dbReference>